<dbReference type="GO" id="GO:0009401">
    <property type="term" value="P:phosphoenolpyruvate-dependent sugar phosphotransferase system"/>
    <property type="evidence" value="ECO:0007669"/>
    <property type="project" value="InterPro"/>
</dbReference>
<dbReference type="Pfam" id="PF03610">
    <property type="entry name" value="EIIA-man"/>
    <property type="match status" value="1"/>
</dbReference>
<dbReference type="InterPro" id="IPR036662">
    <property type="entry name" value="PTS_EIIA_man-typ_sf"/>
</dbReference>
<evidence type="ECO:0000313" key="4">
    <source>
        <dbReference type="EMBL" id="RQP22583.1"/>
    </source>
</evidence>
<evidence type="ECO:0000256" key="2">
    <source>
        <dbReference type="SAM" id="MobiDB-lite"/>
    </source>
</evidence>
<dbReference type="SUPFAM" id="SSF53062">
    <property type="entry name" value="PTS system fructose IIA component-like"/>
    <property type="match status" value="1"/>
</dbReference>
<evidence type="ECO:0000256" key="1">
    <source>
        <dbReference type="ARBA" id="ARBA00022679"/>
    </source>
</evidence>
<dbReference type="Proteomes" id="UP000267464">
    <property type="component" value="Unassembled WGS sequence"/>
</dbReference>
<dbReference type="EMBL" id="QUSW01000007">
    <property type="protein sequence ID" value="RQP22583.1"/>
    <property type="molecule type" value="Genomic_DNA"/>
</dbReference>
<comment type="caution">
    <text evidence="4">The sequence shown here is derived from an EMBL/GenBank/DDBJ whole genome shotgun (WGS) entry which is preliminary data.</text>
</comment>
<dbReference type="GO" id="GO:0016740">
    <property type="term" value="F:transferase activity"/>
    <property type="evidence" value="ECO:0007669"/>
    <property type="project" value="UniProtKB-KW"/>
</dbReference>
<dbReference type="PANTHER" id="PTHR33799:SF1">
    <property type="entry name" value="PTS SYSTEM MANNOSE-SPECIFIC EIIAB COMPONENT-RELATED"/>
    <property type="match status" value="1"/>
</dbReference>
<evidence type="ECO:0000259" key="3">
    <source>
        <dbReference type="PROSITE" id="PS51096"/>
    </source>
</evidence>
<feature type="region of interest" description="Disordered" evidence="2">
    <location>
        <begin position="129"/>
        <end position="152"/>
    </location>
</feature>
<accession>A0A3N7HLW9</accession>
<organism evidence="4 5">
    <name type="scientific">Piscinibacter terrae</name>
    <dbReference type="NCBI Taxonomy" id="2496871"/>
    <lineage>
        <taxon>Bacteria</taxon>
        <taxon>Pseudomonadati</taxon>
        <taxon>Pseudomonadota</taxon>
        <taxon>Betaproteobacteria</taxon>
        <taxon>Burkholderiales</taxon>
        <taxon>Sphaerotilaceae</taxon>
        <taxon>Piscinibacter</taxon>
    </lineage>
</organism>
<dbReference type="OrthoDB" id="8795346at2"/>
<dbReference type="InterPro" id="IPR004701">
    <property type="entry name" value="PTS_EIIA_man-typ"/>
</dbReference>
<name>A0A3N7HLW9_9BURK</name>
<proteinExistence type="predicted"/>
<gene>
    <name evidence="4" type="ORF">DZC73_23510</name>
</gene>
<dbReference type="PROSITE" id="PS51096">
    <property type="entry name" value="PTS_EIIA_TYPE_4"/>
    <property type="match status" value="1"/>
</dbReference>
<protein>
    <submittedName>
        <fullName evidence="4">PTS fructose transporter subunit IIA</fullName>
    </submittedName>
</protein>
<dbReference type="RefSeq" id="WP_124542810.1">
    <property type="nucleotide sequence ID" value="NZ_QUSW01000007.1"/>
</dbReference>
<reference evidence="4 5" key="2">
    <citation type="submission" date="2018-12" db="EMBL/GenBank/DDBJ databases">
        <title>Rhizobacter gummiphilus sp. nov., a rubber-degrading bacterium isolated from the soil of a botanical garden in Japan.</title>
        <authorList>
            <person name="Shunsuke S.S."/>
        </authorList>
    </citation>
    <scope>NUCLEOTIDE SEQUENCE [LARGE SCALE GENOMIC DNA]</scope>
    <source>
        <strain evidence="4 5">S-16</strain>
    </source>
</reference>
<dbReference type="Gene3D" id="3.40.50.510">
    <property type="entry name" value="Phosphotransferase system, mannose-type IIA component"/>
    <property type="match status" value="1"/>
</dbReference>
<feature type="domain" description="PTS EIIA type-4" evidence="3">
    <location>
        <begin position="1"/>
        <end position="125"/>
    </location>
</feature>
<dbReference type="AlphaFoldDB" id="A0A3N7HLW9"/>
<dbReference type="InterPro" id="IPR051471">
    <property type="entry name" value="Bacterial_PTS_sugar_comp"/>
</dbReference>
<keyword evidence="5" id="KW-1185">Reference proteome</keyword>
<dbReference type="PANTHER" id="PTHR33799">
    <property type="entry name" value="PTS PERMEASE-RELATED-RELATED"/>
    <property type="match status" value="1"/>
</dbReference>
<dbReference type="GO" id="GO:0016020">
    <property type="term" value="C:membrane"/>
    <property type="evidence" value="ECO:0007669"/>
    <property type="project" value="InterPro"/>
</dbReference>
<evidence type="ECO:0000313" key="5">
    <source>
        <dbReference type="Proteomes" id="UP000267464"/>
    </source>
</evidence>
<sequence>MPGLLIIAHAPLASSLKAVAGHTFPECSSVLQALDVSADMPPEEIEAQARTLLERVRNPEAVIFTDVFGATPCNVAQRLAGSIEGGVVKVIAGVNVPMLWRSLCYAEEPLDTLVARALAGATQGVMQVASSRPQNQAYKPGANDQEQHHHQQ</sequence>
<keyword evidence="1" id="KW-0808">Transferase</keyword>
<reference evidence="4 5" key="1">
    <citation type="submission" date="2018-08" db="EMBL/GenBank/DDBJ databases">
        <authorList>
            <person name="Khan S.A."/>
            <person name="Jeon C.O."/>
            <person name="Chun B.H."/>
            <person name="Jeong S.E."/>
        </authorList>
    </citation>
    <scope>NUCLEOTIDE SEQUENCE [LARGE SCALE GENOMIC DNA]</scope>
    <source>
        <strain evidence="4 5">S-16</strain>
    </source>
</reference>